<dbReference type="InterPro" id="IPR010372">
    <property type="entry name" value="DNA_pol3_delta_N"/>
</dbReference>
<proteinExistence type="inferred from homology"/>
<dbReference type="SUPFAM" id="SSF48019">
    <property type="entry name" value="post-AAA+ oligomerization domain-like"/>
    <property type="match status" value="1"/>
</dbReference>
<evidence type="ECO:0000256" key="5">
    <source>
        <dbReference type="ARBA" id="ARBA00022705"/>
    </source>
</evidence>
<name>A0A371B916_9BRAD</name>
<feature type="domain" description="DNA polymerase III delta N-terminal" evidence="9">
    <location>
        <begin position="24"/>
        <end position="132"/>
    </location>
</feature>
<dbReference type="PANTHER" id="PTHR34388:SF1">
    <property type="entry name" value="DNA POLYMERASE III SUBUNIT DELTA"/>
    <property type="match status" value="1"/>
</dbReference>
<dbReference type="InterPro" id="IPR008921">
    <property type="entry name" value="DNA_pol3_clamp-load_cplx_C"/>
</dbReference>
<protein>
    <recommendedName>
        <fullName evidence="2">DNA polymerase III subunit delta</fullName>
        <ecNumber evidence="1">2.7.7.7</ecNumber>
    </recommendedName>
</protein>
<organism evidence="10 11">
    <name type="scientific">Undibacter mobilis</name>
    <dbReference type="NCBI Taxonomy" id="2292256"/>
    <lineage>
        <taxon>Bacteria</taxon>
        <taxon>Pseudomonadati</taxon>
        <taxon>Pseudomonadota</taxon>
        <taxon>Alphaproteobacteria</taxon>
        <taxon>Hyphomicrobiales</taxon>
        <taxon>Nitrobacteraceae</taxon>
        <taxon>Undibacter</taxon>
    </lineage>
</organism>
<dbReference type="GO" id="GO:0003677">
    <property type="term" value="F:DNA binding"/>
    <property type="evidence" value="ECO:0007669"/>
    <property type="project" value="InterPro"/>
</dbReference>
<keyword evidence="5" id="KW-0235">DNA replication</keyword>
<dbReference type="EC" id="2.7.7.7" evidence="1"/>
<dbReference type="OrthoDB" id="9804983at2"/>
<keyword evidence="6" id="KW-0239">DNA-directed DNA polymerase</keyword>
<dbReference type="NCBIfam" id="TIGR01128">
    <property type="entry name" value="holA"/>
    <property type="match status" value="1"/>
</dbReference>
<sequence>MTAIKATDVDRFVGKPDPRMPVVLVYGPDSGLVRERVNALVKASVDDVNDPFSFVRLEGEDLTANPSRLVEEAHTVPLFGGRRAVLVRPGSRNIAGAVEQVIAAPSDECRIIIEAGDLKKSSPLRAMVEKAKAAAALPCYVDNAAALGRLIDDEMTEAGLAISLDARNALIGLIGGDRAASRNEVRKLALYARGKERVEIDDVLAVVADASALALDGVLDATFAGRTAEVETEFGKARSGGSSPAAIISAAIRHVANLHKMRLAIDDGDSADFAMKRGAPPIHFSRERKVGEALRLWSATGLLRAMNQLAEASLEARRNAALAEAIAQRALLSLAVSARRREG</sequence>
<dbReference type="Gene3D" id="3.40.50.300">
    <property type="entry name" value="P-loop containing nucleotide triphosphate hydrolases"/>
    <property type="match status" value="1"/>
</dbReference>
<evidence type="ECO:0000259" key="9">
    <source>
        <dbReference type="Pfam" id="PF06144"/>
    </source>
</evidence>
<evidence type="ECO:0000313" key="10">
    <source>
        <dbReference type="EMBL" id="RDV04032.1"/>
    </source>
</evidence>
<keyword evidence="3" id="KW-0808">Transferase</keyword>
<evidence type="ECO:0000256" key="8">
    <source>
        <dbReference type="ARBA" id="ARBA00049244"/>
    </source>
</evidence>
<dbReference type="GO" id="GO:0006261">
    <property type="term" value="P:DNA-templated DNA replication"/>
    <property type="evidence" value="ECO:0007669"/>
    <property type="project" value="TreeGrafter"/>
</dbReference>
<dbReference type="AlphaFoldDB" id="A0A371B916"/>
<accession>A0A371B916</accession>
<dbReference type="GO" id="GO:0009360">
    <property type="term" value="C:DNA polymerase III complex"/>
    <property type="evidence" value="ECO:0007669"/>
    <property type="project" value="InterPro"/>
</dbReference>
<dbReference type="InterPro" id="IPR027417">
    <property type="entry name" value="P-loop_NTPase"/>
</dbReference>
<dbReference type="SUPFAM" id="SSF52540">
    <property type="entry name" value="P-loop containing nucleoside triphosphate hydrolases"/>
    <property type="match status" value="1"/>
</dbReference>
<dbReference type="Pfam" id="PF06144">
    <property type="entry name" value="DNA_pol3_delta"/>
    <property type="match status" value="1"/>
</dbReference>
<evidence type="ECO:0000256" key="1">
    <source>
        <dbReference type="ARBA" id="ARBA00012417"/>
    </source>
</evidence>
<dbReference type="Gene3D" id="1.20.272.10">
    <property type="match status" value="1"/>
</dbReference>
<dbReference type="Gene3D" id="1.10.8.60">
    <property type="match status" value="1"/>
</dbReference>
<reference evidence="11" key="1">
    <citation type="submission" date="2018-08" db="EMBL/GenBank/DDBJ databases">
        <authorList>
            <person name="Kim S.-J."/>
            <person name="Jung G.-Y."/>
        </authorList>
    </citation>
    <scope>NUCLEOTIDE SEQUENCE [LARGE SCALE GENOMIC DNA]</scope>
    <source>
        <strain evidence="11">GY_H</strain>
    </source>
</reference>
<keyword evidence="4" id="KW-0548">Nucleotidyltransferase</keyword>
<comment type="caution">
    <text evidence="10">The sequence shown here is derived from an EMBL/GenBank/DDBJ whole genome shotgun (WGS) entry which is preliminary data.</text>
</comment>
<evidence type="ECO:0000256" key="6">
    <source>
        <dbReference type="ARBA" id="ARBA00022932"/>
    </source>
</evidence>
<dbReference type="RefSeq" id="WP_115516058.1">
    <property type="nucleotide sequence ID" value="NZ_QRGO01000001.1"/>
</dbReference>
<dbReference type="PANTHER" id="PTHR34388">
    <property type="entry name" value="DNA POLYMERASE III SUBUNIT DELTA"/>
    <property type="match status" value="1"/>
</dbReference>
<evidence type="ECO:0000313" key="11">
    <source>
        <dbReference type="Proteomes" id="UP000263993"/>
    </source>
</evidence>
<comment type="similarity">
    <text evidence="7">Belongs to the DNA polymerase HolA subunit family.</text>
</comment>
<keyword evidence="11" id="KW-1185">Reference proteome</keyword>
<evidence type="ECO:0000256" key="4">
    <source>
        <dbReference type="ARBA" id="ARBA00022695"/>
    </source>
</evidence>
<dbReference type="EMBL" id="QRGO01000001">
    <property type="protein sequence ID" value="RDV04032.1"/>
    <property type="molecule type" value="Genomic_DNA"/>
</dbReference>
<evidence type="ECO:0000256" key="7">
    <source>
        <dbReference type="ARBA" id="ARBA00034754"/>
    </source>
</evidence>
<comment type="catalytic activity">
    <reaction evidence="8">
        <text>DNA(n) + a 2'-deoxyribonucleoside 5'-triphosphate = DNA(n+1) + diphosphate</text>
        <dbReference type="Rhea" id="RHEA:22508"/>
        <dbReference type="Rhea" id="RHEA-COMP:17339"/>
        <dbReference type="Rhea" id="RHEA-COMP:17340"/>
        <dbReference type="ChEBI" id="CHEBI:33019"/>
        <dbReference type="ChEBI" id="CHEBI:61560"/>
        <dbReference type="ChEBI" id="CHEBI:173112"/>
        <dbReference type="EC" id="2.7.7.7"/>
    </reaction>
</comment>
<evidence type="ECO:0000256" key="2">
    <source>
        <dbReference type="ARBA" id="ARBA00017703"/>
    </source>
</evidence>
<dbReference type="InterPro" id="IPR005790">
    <property type="entry name" value="DNA_polIII_delta"/>
</dbReference>
<gene>
    <name evidence="10" type="ORF">DXH78_05180</name>
</gene>
<dbReference type="GO" id="GO:0003887">
    <property type="term" value="F:DNA-directed DNA polymerase activity"/>
    <property type="evidence" value="ECO:0007669"/>
    <property type="project" value="UniProtKB-KW"/>
</dbReference>
<dbReference type="Proteomes" id="UP000263993">
    <property type="component" value="Unassembled WGS sequence"/>
</dbReference>
<evidence type="ECO:0000256" key="3">
    <source>
        <dbReference type="ARBA" id="ARBA00022679"/>
    </source>
</evidence>